<dbReference type="PANTHER" id="PTHR10913">
    <property type="entry name" value="FOLLISTATIN-RELATED"/>
    <property type="match status" value="1"/>
</dbReference>
<dbReference type="VEuPathDB" id="VectorBase:BGLAX_040191"/>
<dbReference type="FunFam" id="3.30.60.30:FF:000024">
    <property type="entry name" value="Transmembrane agrin"/>
    <property type="match status" value="1"/>
</dbReference>
<dbReference type="GO" id="GO:0005576">
    <property type="term" value="C:extracellular region"/>
    <property type="evidence" value="ECO:0007669"/>
    <property type="project" value="TreeGrafter"/>
</dbReference>
<evidence type="ECO:0000313" key="6">
    <source>
        <dbReference type="Proteomes" id="UP000076420"/>
    </source>
</evidence>
<sequence length="309" mass="35177">MYTQLLCMMGMQEIDTGVFSIGESKRKRCNFQRTWESPKCEISSVVEDRIRLTGISMDETTFCLHREQELEISDYYESGTWPRKTGTQGIDSDFSYFIFHYNDVSKKTQFHLPCCRNDKTCIDSSSQYRTNHLSKLLTLFSCRTRDLLPLTFCLKDVVKLPPSSMFSLLTPLWFTLVQRGRRQTGHLSPTALLYAILIVLHFLSGVRLVNACYHFPPGIRNPCEGQECKFGAECKSSIDGKVARCQCPSDCPSYGDNVGSVPVCGTDGVNYANECEMRKNACQKLDVIRVKYYGRCGRFSSISFLVSLY</sequence>
<dbReference type="VEuPathDB" id="VectorBase:BGLB012310"/>
<dbReference type="InterPro" id="IPR002350">
    <property type="entry name" value="Kazal_dom"/>
</dbReference>
<keyword evidence="3" id="KW-1015">Disulfide bond</keyword>
<evidence type="ECO:0000256" key="2">
    <source>
        <dbReference type="ARBA" id="ARBA00022900"/>
    </source>
</evidence>
<dbReference type="PANTHER" id="PTHR10913:SF45">
    <property type="entry name" value="FOLLISTATIN, ISOFORM A-RELATED"/>
    <property type="match status" value="1"/>
</dbReference>
<accession>A0A2C9K352</accession>
<organism evidence="5 6">
    <name type="scientific">Biomphalaria glabrata</name>
    <name type="common">Bloodfluke planorb</name>
    <name type="synonym">Freshwater snail</name>
    <dbReference type="NCBI Taxonomy" id="6526"/>
    <lineage>
        <taxon>Eukaryota</taxon>
        <taxon>Metazoa</taxon>
        <taxon>Spiralia</taxon>
        <taxon>Lophotrochozoa</taxon>
        <taxon>Mollusca</taxon>
        <taxon>Gastropoda</taxon>
        <taxon>Heterobranchia</taxon>
        <taxon>Euthyneura</taxon>
        <taxon>Panpulmonata</taxon>
        <taxon>Hygrophila</taxon>
        <taxon>Lymnaeoidea</taxon>
        <taxon>Planorbidae</taxon>
        <taxon>Biomphalaria</taxon>
    </lineage>
</organism>
<dbReference type="SUPFAM" id="SSF100895">
    <property type="entry name" value="Kazal-type serine protease inhibitors"/>
    <property type="match status" value="1"/>
</dbReference>
<dbReference type="InterPro" id="IPR036058">
    <property type="entry name" value="Kazal_dom_sf"/>
</dbReference>
<dbReference type="STRING" id="6526.A0A2C9K352"/>
<dbReference type="SMART" id="SM00280">
    <property type="entry name" value="KAZAL"/>
    <property type="match status" value="1"/>
</dbReference>
<name>A0A2C9K352_BIOGL</name>
<dbReference type="GO" id="GO:0004867">
    <property type="term" value="F:serine-type endopeptidase inhibitor activity"/>
    <property type="evidence" value="ECO:0007669"/>
    <property type="project" value="UniProtKB-KW"/>
</dbReference>
<dbReference type="EnsemblMetazoa" id="BGLB012310-RB">
    <property type="protein sequence ID" value="BGLB012310-PB"/>
    <property type="gene ID" value="BGLB012310"/>
</dbReference>
<dbReference type="InterPro" id="IPR050653">
    <property type="entry name" value="Prot_Inhib_GrowthFact_Antg"/>
</dbReference>
<dbReference type="KEGG" id="bgt:106079434"/>
<evidence type="ECO:0000256" key="3">
    <source>
        <dbReference type="ARBA" id="ARBA00023157"/>
    </source>
</evidence>
<keyword evidence="2" id="KW-0722">Serine protease inhibitor</keyword>
<protein>
    <recommendedName>
        <fullName evidence="4">Kazal-like domain-containing protein</fullName>
    </recommendedName>
</protein>
<evidence type="ECO:0000259" key="4">
    <source>
        <dbReference type="PROSITE" id="PS51465"/>
    </source>
</evidence>
<evidence type="ECO:0000313" key="5">
    <source>
        <dbReference type="EnsemblMetazoa" id="BGLB012310-PB"/>
    </source>
</evidence>
<dbReference type="EnsemblMetazoa" id="BGLB012310-RC">
    <property type="protein sequence ID" value="BGLB012310-PC"/>
    <property type="gene ID" value="BGLB012310"/>
</dbReference>
<dbReference type="PROSITE" id="PS51465">
    <property type="entry name" value="KAZAL_2"/>
    <property type="match status" value="1"/>
</dbReference>
<dbReference type="GO" id="GO:0030154">
    <property type="term" value="P:cell differentiation"/>
    <property type="evidence" value="ECO:0007669"/>
    <property type="project" value="TreeGrafter"/>
</dbReference>
<dbReference type="Gene3D" id="3.30.60.30">
    <property type="match status" value="1"/>
</dbReference>
<evidence type="ECO:0000256" key="1">
    <source>
        <dbReference type="ARBA" id="ARBA00022690"/>
    </source>
</evidence>
<reference evidence="5" key="1">
    <citation type="submission" date="2020-05" db="UniProtKB">
        <authorList>
            <consortium name="EnsemblMetazoa"/>
        </authorList>
    </citation>
    <scope>IDENTIFICATION</scope>
    <source>
        <strain evidence="5">BB02</strain>
    </source>
</reference>
<dbReference type="Pfam" id="PF07648">
    <property type="entry name" value="Kazal_2"/>
    <property type="match status" value="1"/>
</dbReference>
<feature type="domain" description="Kazal-like" evidence="4">
    <location>
        <begin position="239"/>
        <end position="298"/>
    </location>
</feature>
<dbReference type="Proteomes" id="UP000076420">
    <property type="component" value="Unassembled WGS sequence"/>
</dbReference>
<dbReference type="CDD" id="cd00104">
    <property type="entry name" value="KAZAL_FS"/>
    <property type="match status" value="1"/>
</dbReference>
<dbReference type="AlphaFoldDB" id="A0A2C9K352"/>
<proteinExistence type="predicted"/>
<gene>
    <name evidence="5" type="primary">106079434</name>
</gene>
<keyword evidence="1" id="KW-0646">Protease inhibitor</keyword>